<evidence type="ECO:0000259" key="1">
    <source>
        <dbReference type="PROSITE" id="PS50181"/>
    </source>
</evidence>
<evidence type="ECO:0000313" key="3">
    <source>
        <dbReference type="Proteomes" id="UP000076871"/>
    </source>
</evidence>
<protein>
    <recommendedName>
        <fullName evidence="1">F-box domain-containing protein</fullName>
    </recommendedName>
</protein>
<accession>A0A165HAH7</accession>
<dbReference type="SMART" id="SM00256">
    <property type="entry name" value="FBOX"/>
    <property type="match status" value="1"/>
</dbReference>
<dbReference type="STRING" id="1314785.A0A165HAH7"/>
<dbReference type="SUPFAM" id="SSF81383">
    <property type="entry name" value="F-box domain"/>
    <property type="match status" value="1"/>
</dbReference>
<dbReference type="AlphaFoldDB" id="A0A165HAH7"/>
<keyword evidence="3" id="KW-1185">Reference proteome</keyword>
<dbReference type="Pfam" id="PF00646">
    <property type="entry name" value="F-box"/>
    <property type="match status" value="1"/>
</dbReference>
<feature type="domain" description="F-box" evidence="1">
    <location>
        <begin position="40"/>
        <end position="89"/>
    </location>
</feature>
<dbReference type="OrthoDB" id="2322499at2759"/>
<name>A0A165HAH7_9APHY</name>
<dbReference type="GeneID" id="63823151"/>
<dbReference type="InterPro" id="IPR036047">
    <property type="entry name" value="F-box-like_dom_sf"/>
</dbReference>
<dbReference type="CDD" id="cd09917">
    <property type="entry name" value="F-box_SF"/>
    <property type="match status" value="1"/>
</dbReference>
<dbReference type="InParanoid" id="A0A165HAH7"/>
<dbReference type="Proteomes" id="UP000076871">
    <property type="component" value="Unassembled WGS sequence"/>
</dbReference>
<reference evidence="2 3" key="1">
    <citation type="journal article" date="2016" name="Mol. Biol. Evol.">
        <title>Comparative Genomics of Early-Diverging Mushroom-Forming Fungi Provides Insights into the Origins of Lignocellulose Decay Capabilities.</title>
        <authorList>
            <person name="Nagy L.G."/>
            <person name="Riley R."/>
            <person name="Tritt A."/>
            <person name="Adam C."/>
            <person name="Daum C."/>
            <person name="Floudas D."/>
            <person name="Sun H."/>
            <person name="Yadav J.S."/>
            <person name="Pangilinan J."/>
            <person name="Larsson K.H."/>
            <person name="Matsuura K."/>
            <person name="Barry K."/>
            <person name="Labutti K."/>
            <person name="Kuo R."/>
            <person name="Ohm R.A."/>
            <person name="Bhattacharya S.S."/>
            <person name="Shirouzu T."/>
            <person name="Yoshinaga Y."/>
            <person name="Martin F.M."/>
            <person name="Grigoriev I.V."/>
            <person name="Hibbett D.S."/>
        </authorList>
    </citation>
    <scope>NUCLEOTIDE SEQUENCE [LARGE SCALE GENOMIC DNA]</scope>
    <source>
        <strain evidence="2 3">93-53</strain>
    </source>
</reference>
<proteinExistence type="predicted"/>
<sequence>MARKKAKVAVNDAFANVVGPVVGTPTEAPRRVIRRKRGGLKDILNMPFDVLFEIFSQLHPRDLLNLARTTKDFRTFLMSRKSANLWKVSRQHVEGLPDCPPYLSEPAYANLAFFPYCHGCLRTNIHNIIWEFNVRYCRTCKKSLIVPSYYFELPSEIHDSAITLSRAEMFNDISSTGRHRWRMYHKKQYEDIMQAWKQLSKDTSSWQIWVDNHRMRVKQIEEHAPLCKIWYEVKVASRAAELEQIRQDRLHSIVDKLRDMGWTEELNKLTSRDFYPLSEHAHVRTSRPLTERGWQKISADLVAVMEDIKEQRLKEERREVFLRRMSRISSLVADDYMTPRRTAASEFNPTVVDLVLMPQMRAIIDVPGDTIVDNEETLNMIHQLLPSLIDEWQSDVKATLHNLMKQDFPDDGYGNPLDLAIAYFNCAHCGKIYPYPQVIAHRCLRPAWAPYNEDPTGLYERAAFQTGRCRAFKSSRLGFSTVLPIARKIVELCGKNPSRTTMDEMDEMDIMLSCTNLSRPETRLVMSWRAAVQHEWSSSHDSADSRVWDVASEDGAAMVKEVQARNNEELHAARERKHLWCCSLCTDNWTARFLPVYVVQEHVRLKHSIEDPSVEDGDVYLHPDHELLFSKPVLLLPESLPIGELTESEWLAHTQGRVCIHPSHHAA</sequence>
<dbReference type="InterPro" id="IPR001810">
    <property type="entry name" value="F-box_dom"/>
</dbReference>
<evidence type="ECO:0000313" key="2">
    <source>
        <dbReference type="EMBL" id="KZT11467.1"/>
    </source>
</evidence>
<gene>
    <name evidence="2" type="ORF">LAESUDRAFT_692353</name>
</gene>
<dbReference type="RefSeq" id="XP_040769207.1">
    <property type="nucleotide sequence ID" value="XM_040906122.1"/>
</dbReference>
<dbReference type="PROSITE" id="PS50181">
    <property type="entry name" value="FBOX"/>
    <property type="match status" value="1"/>
</dbReference>
<organism evidence="2 3">
    <name type="scientific">Laetiporus sulphureus 93-53</name>
    <dbReference type="NCBI Taxonomy" id="1314785"/>
    <lineage>
        <taxon>Eukaryota</taxon>
        <taxon>Fungi</taxon>
        <taxon>Dikarya</taxon>
        <taxon>Basidiomycota</taxon>
        <taxon>Agaricomycotina</taxon>
        <taxon>Agaricomycetes</taxon>
        <taxon>Polyporales</taxon>
        <taxon>Laetiporus</taxon>
    </lineage>
</organism>
<dbReference type="EMBL" id="KV427607">
    <property type="protein sequence ID" value="KZT11467.1"/>
    <property type="molecule type" value="Genomic_DNA"/>
</dbReference>